<dbReference type="PANTHER" id="PTHR30006">
    <property type="entry name" value="THIAMINE-BINDING PERIPLASMIC PROTEIN-RELATED"/>
    <property type="match status" value="1"/>
</dbReference>
<evidence type="ECO:0000313" key="4">
    <source>
        <dbReference type="Proteomes" id="UP000199700"/>
    </source>
</evidence>
<gene>
    <name evidence="3" type="ORF">SAMN04489751_2765</name>
</gene>
<organism evidence="3 4">
    <name type="scientific">Brevibacterium sandarakinum</name>
    <dbReference type="NCBI Taxonomy" id="629680"/>
    <lineage>
        <taxon>Bacteria</taxon>
        <taxon>Bacillati</taxon>
        <taxon>Actinomycetota</taxon>
        <taxon>Actinomycetes</taxon>
        <taxon>Micrococcales</taxon>
        <taxon>Brevibacteriaceae</taxon>
        <taxon>Brevibacterium</taxon>
    </lineage>
</organism>
<keyword evidence="1 2" id="KW-0732">Signal</keyword>
<dbReference type="InterPro" id="IPR006059">
    <property type="entry name" value="SBP"/>
</dbReference>
<dbReference type="PANTHER" id="PTHR30006:SF2">
    <property type="entry name" value="ABC TRANSPORTER SUBSTRATE-BINDING PROTEIN"/>
    <property type="match status" value="1"/>
</dbReference>
<sequence>MRRRKGPTTVFALALTVLLSACTSTATSSDIDGDVLVVEGYGAEYAEIFNEVIAEPFKSETGITVEYQGSGSATQRYAKILASRGDPDFDLTILTDVELYQGKSDELLAPVTEEDVPNLDKQPQKLREAAHGFGAIQDVQYVSLMFNKKLFSSPPRSWKVLSEPKYRNGALIFNPSGMLGVHQILLSADMAGGGINDTQPGFTQLAKLASYAAGTPGTSAEAVPFMERGEATVFPYLDGRAAIYSKTTDYDFTLPKEGSYGLLGALGMPAESPNKEAGYKLMNFWLRPDIQKQWAESYNVGPAISGIEFSPEFTEKHIVTPESLERIKIADPGTVQENRTDWSKQWSESVR</sequence>
<dbReference type="GO" id="GO:0030288">
    <property type="term" value="C:outer membrane-bounded periplasmic space"/>
    <property type="evidence" value="ECO:0007669"/>
    <property type="project" value="TreeGrafter"/>
</dbReference>
<dbReference type="AlphaFoldDB" id="A0A1H1US13"/>
<dbReference type="RefSeq" id="WP_092106396.1">
    <property type="nucleotide sequence ID" value="NZ_LT629739.1"/>
</dbReference>
<name>A0A1H1US13_BRESA</name>
<evidence type="ECO:0000256" key="1">
    <source>
        <dbReference type="ARBA" id="ARBA00022729"/>
    </source>
</evidence>
<dbReference type="Gene3D" id="3.40.190.10">
    <property type="entry name" value="Periplasmic binding protein-like II"/>
    <property type="match status" value="2"/>
</dbReference>
<dbReference type="STRING" id="629680.SAMN04489751_2765"/>
<reference evidence="3" key="1">
    <citation type="submission" date="2016-10" db="EMBL/GenBank/DDBJ databases">
        <authorList>
            <person name="Varghese N."/>
            <person name="Submissions S."/>
        </authorList>
    </citation>
    <scope>NUCLEOTIDE SEQUENCE [LARGE SCALE GENOMIC DNA]</scope>
    <source>
        <strain evidence="3">DSM 22082</strain>
    </source>
</reference>
<feature type="chain" id="PRO_5009262516" evidence="2">
    <location>
        <begin position="27"/>
        <end position="351"/>
    </location>
</feature>
<accession>A0A1H1US13</accession>
<feature type="signal peptide" evidence="2">
    <location>
        <begin position="1"/>
        <end position="26"/>
    </location>
</feature>
<dbReference type="GO" id="GO:0015888">
    <property type="term" value="P:thiamine transport"/>
    <property type="evidence" value="ECO:0007669"/>
    <property type="project" value="TreeGrafter"/>
</dbReference>
<proteinExistence type="predicted"/>
<dbReference type="Pfam" id="PF13416">
    <property type="entry name" value="SBP_bac_8"/>
    <property type="match status" value="1"/>
</dbReference>
<dbReference type="SUPFAM" id="SSF53850">
    <property type="entry name" value="Periplasmic binding protein-like II"/>
    <property type="match status" value="1"/>
</dbReference>
<evidence type="ECO:0000256" key="2">
    <source>
        <dbReference type="SAM" id="SignalP"/>
    </source>
</evidence>
<dbReference type="PROSITE" id="PS51257">
    <property type="entry name" value="PROKAR_LIPOPROTEIN"/>
    <property type="match status" value="1"/>
</dbReference>
<dbReference type="GO" id="GO:0030975">
    <property type="term" value="F:thiamine binding"/>
    <property type="evidence" value="ECO:0007669"/>
    <property type="project" value="TreeGrafter"/>
</dbReference>
<dbReference type="EMBL" id="LT629739">
    <property type="protein sequence ID" value="SDS75070.1"/>
    <property type="molecule type" value="Genomic_DNA"/>
</dbReference>
<dbReference type="Proteomes" id="UP000199700">
    <property type="component" value="Chromosome"/>
</dbReference>
<keyword evidence="4" id="KW-1185">Reference proteome</keyword>
<evidence type="ECO:0000313" key="3">
    <source>
        <dbReference type="EMBL" id="SDS75070.1"/>
    </source>
</evidence>
<dbReference type="GO" id="GO:0030976">
    <property type="term" value="F:thiamine pyrophosphate binding"/>
    <property type="evidence" value="ECO:0007669"/>
    <property type="project" value="TreeGrafter"/>
</dbReference>
<dbReference type="OrthoDB" id="9769319at2"/>
<protein>
    <submittedName>
        <fullName evidence="3">Extracellular solute-binding protein</fullName>
    </submittedName>
</protein>